<dbReference type="PANTHER" id="PTHR36847:SF1">
    <property type="entry name" value="AMIDOLIGASE ENZYME"/>
    <property type="match status" value="1"/>
</dbReference>
<keyword evidence="1" id="KW-0436">Ligase</keyword>
<dbReference type="RefSeq" id="XP_033592441.1">
    <property type="nucleotide sequence ID" value="XM_033729237.1"/>
</dbReference>
<gene>
    <name evidence="1" type="ORF">BDY17DRAFT_112930</name>
</gene>
<evidence type="ECO:0000313" key="1">
    <source>
        <dbReference type="EMBL" id="KAF2485872.1"/>
    </source>
</evidence>
<dbReference type="GeneID" id="54470239"/>
<dbReference type="GO" id="GO:0016874">
    <property type="term" value="F:ligase activity"/>
    <property type="evidence" value="ECO:0007669"/>
    <property type="project" value="UniProtKB-KW"/>
</dbReference>
<dbReference type="InterPro" id="IPR022025">
    <property type="entry name" value="Amidoligase_2"/>
</dbReference>
<organism evidence="1 2">
    <name type="scientific">Neohortaea acidophila</name>
    <dbReference type="NCBI Taxonomy" id="245834"/>
    <lineage>
        <taxon>Eukaryota</taxon>
        <taxon>Fungi</taxon>
        <taxon>Dikarya</taxon>
        <taxon>Ascomycota</taxon>
        <taxon>Pezizomycotina</taxon>
        <taxon>Dothideomycetes</taxon>
        <taxon>Dothideomycetidae</taxon>
        <taxon>Mycosphaerellales</taxon>
        <taxon>Teratosphaeriaceae</taxon>
        <taxon>Neohortaea</taxon>
    </lineage>
</organism>
<reference evidence="1" key="1">
    <citation type="journal article" date="2020" name="Stud. Mycol.">
        <title>101 Dothideomycetes genomes: a test case for predicting lifestyles and emergence of pathogens.</title>
        <authorList>
            <person name="Haridas S."/>
            <person name="Albert R."/>
            <person name="Binder M."/>
            <person name="Bloem J."/>
            <person name="Labutti K."/>
            <person name="Salamov A."/>
            <person name="Andreopoulos B."/>
            <person name="Baker S."/>
            <person name="Barry K."/>
            <person name="Bills G."/>
            <person name="Bluhm B."/>
            <person name="Cannon C."/>
            <person name="Castanera R."/>
            <person name="Culley D."/>
            <person name="Daum C."/>
            <person name="Ezra D."/>
            <person name="Gonzalez J."/>
            <person name="Henrissat B."/>
            <person name="Kuo A."/>
            <person name="Liang C."/>
            <person name="Lipzen A."/>
            <person name="Lutzoni F."/>
            <person name="Magnuson J."/>
            <person name="Mondo S."/>
            <person name="Nolan M."/>
            <person name="Ohm R."/>
            <person name="Pangilinan J."/>
            <person name="Park H.-J."/>
            <person name="Ramirez L."/>
            <person name="Alfaro M."/>
            <person name="Sun H."/>
            <person name="Tritt A."/>
            <person name="Yoshinaga Y."/>
            <person name="Zwiers L.-H."/>
            <person name="Turgeon B."/>
            <person name="Goodwin S."/>
            <person name="Spatafora J."/>
            <person name="Crous P."/>
            <person name="Grigoriev I."/>
        </authorList>
    </citation>
    <scope>NUCLEOTIDE SEQUENCE</scope>
    <source>
        <strain evidence="1">CBS 113389</strain>
    </source>
</reference>
<sequence>MASLRFVYFTTLIVHFAPMHCFALVSLSMMMPLSAECILLEVKSGRSPVQVPSFSLAKPARLSISPNIASTMPLDKLTFGVELEFICIRPDGLFNHDVYSDDPDVGNEAPTAGPFIWHCLNQNGIPAVGWEDPDTEDEVQWPSHSRWRVESDCLKLSEEEYAQLDWDWSVEEIELSSRKFDFHRDDWRGEIQAVLDVLRAIEARGCRFVTNNSTGMHVHVGNDKYPIPLPCAKNVFQFATAFESLLDQLHPITRTDIPADLSEGRNTLPPCYFHMLSSNIFDAHIPGESPALFHRLANIETAVTYKDLGSFFAVDRSQWNSPIPTTGHNSAYNFDNLFPDHSAGRYAETLTGTIEFRQHAGSLDFLEITAWICLVCRIVDFCSTVDSEDMIKLCLHAVEPDYALDDLLNDIFCPIDLIEHFTEESHLIGFLPRRGMPALPEIEEALAVMEQNEFEQEQRHGAQSVKALIDYKSFSGFYGLDPAVHEKFLASIRKTTVRAELDRAEETLEACVNGLDVSSEYGQSRVRHHVYKRLARLYGLDNTNHRLPKGFGAPHS</sequence>
<dbReference type="PANTHER" id="PTHR36847">
    <property type="entry name" value="AMIDOLIGASE ENZYME"/>
    <property type="match status" value="1"/>
</dbReference>
<name>A0A6A6Q0R3_9PEZI</name>
<proteinExistence type="predicted"/>
<dbReference type="Pfam" id="PF12224">
    <property type="entry name" value="Amidoligase_2"/>
    <property type="match status" value="1"/>
</dbReference>
<accession>A0A6A6Q0R3</accession>
<dbReference type="Proteomes" id="UP000799767">
    <property type="component" value="Unassembled WGS sequence"/>
</dbReference>
<protein>
    <submittedName>
        <fullName evidence="1">Putative amidoligase enzyme-domain-containing protein</fullName>
    </submittedName>
</protein>
<dbReference type="EMBL" id="MU001633">
    <property type="protein sequence ID" value="KAF2485872.1"/>
    <property type="molecule type" value="Genomic_DNA"/>
</dbReference>
<evidence type="ECO:0000313" key="2">
    <source>
        <dbReference type="Proteomes" id="UP000799767"/>
    </source>
</evidence>
<dbReference type="AlphaFoldDB" id="A0A6A6Q0R3"/>
<dbReference type="OrthoDB" id="412402at2759"/>
<keyword evidence="2" id="KW-1185">Reference proteome</keyword>